<name>A0ABR1EBW4_NECAM</name>
<evidence type="ECO:0000313" key="3">
    <source>
        <dbReference type="Proteomes" id="UP001303046"/>
    </source>
</evidence>
<protein>
    <submittedName>
        <fullName evidence="2">Uncharacterized protein</fullName>
    </submittedName>
</protein>
<proteinExistence type="predicted"/>
<gene>
    <name evidence="2" type="primary">Necator_chrX.g21711</name>
    <name evidence="2" type="ORF">RB195_021550</name>
</gene>
<evidence type="ECO:0000256" key="1">
    <source>
        <dbReference type="SAM" id="MobiDB-lite"/>
    </source>
</evidence>
<organism evidence="2 3">
    <name type="scientific">Necator americanus</name>
    <name type="common">Human hookworm</name>
    <dbReference type="NCBI Taxonomy" id="51031"/>
    <lineage>
        <taxon>Eukaryota</taxon>
        <taxon>Metazoa</taxon>
        <taxon>Ecdysozoa</taxon>
        <taxon>Nematoda</taxon>
        <taxon>Chromadorea</taxon>
        <taxon>Rhabditida</taxon>
        <taxon>Rhabditina</taxon>
        <taxon>Rhabditomorpha</taxon>
        <taxon>Strongyloidea</taxon>
        <taxon>Ancylostomatidae</taxon>
        <taxon>Bunostominae</taxon>
        <taxon>Necator</taxon>
    </lineage>
</organism>
<dbReference type="EMBL" id="JAVFWL010000006">
    <property type="protein sequence ID" value="KAK6760073.1"/>
    <property type="molecule type" value="Genomic_DNA"/>
</dbReference>
<evidence type="ECO:0000313" key="2">
    <source>
        <dbReference type="EMBL" id="KAK6760073.1"/>
    </source>
</evidence>
<sequence length="72" mass="8371">MSGRAFTTHNKRQANDRLRTKESHLGRRRRGIDADGGEPKTSDARRFRRYVPTDSRTLLMDATILRDEKRTA</sequence>
<reference evidence="2 3" key="1">
    <citation type="submission" date="2023-08" db="EMBL/GenBank/DDBJ databases">
        <title>A Necator americanus chromosomal reference genome.</title>
        <authorList>
            <person name="Ilik V."/>
            <person name="Petrzelkova K.J."/>
            <person name="Pardy F."/>
            <person name="Fuh T."/>
            <person name="Niatou-Singa F.S."/>
            <person name="Gouil Q."/>
            <person name="Baker L."/>
            <person name="Ritchie M.E."/>
            <person name="Jex A.R."/>
            <person name="Gazzola D."/>
            <person name="Li H."/>
            <person name="Toshio Fujiwara R."/>
            <person name="Zhan B."/>
            <person name="Aroian R.V."/>
            <person name="Pafco B."/>
            <person name="Schwarz E.M."/>
        </authorList>
    </citation>
    <scope>NUCLEOTIDE SEQUENCE [LARGE SCALE GENOMIC DNA]</scope>
    <source>
        <strain evidence="2 3">Aroian</strain>
        <tissue evidence="2">Whole animal</tissue>
    </source>
</reference>
<dbReference type="Proteomes" id="UP001303046">
    <property type="component" value="Unassembled WGS sequence"/>
</dbReference>
<keyword evidence="3" id="KW-1185">Reference proteome</keyword>
<comment type="caution">
    <text evidence="2">The sequence shown here is derived from an EMBL/GenBank/DDBJ whole genome shotgun (WGS) entry which is preliminary data.</text>
</comment>
<accession>A0ABR1EBW4</accession>
<feature type="compositionally biased region" description="Basic and acidic residues" evidence="1">
    <location>
        <begin position="13"/>
        <end position="45"/>
    </location>
</feature>
<feature type="region of interest" description="Disordered" evidence="1">
    <location>
        <begin position="1"/>
        <end position="49"/>
    </location>
</feature>